<dbReference type="RefSeq" id="WP_208252845.1">
    <property type="nucleotide sequence ID" value="NZ_JAGEPF010000056.1"/>
</dbReference>
<feature type="domain" description="Type III restriction enzyme C-terminal endonuclease" evidence="3">
    <location>
        <begin position="812"/>
        <end position="917"/>
    </location>
</feature>
<gene>
    <name evidence="4" type="ORF">J4709_51430</name>
</gene>
<dbReference type="Pfam" id="PF19778">
    <property type="entry name" value="RE_endonuc"/>
    <property type="match status" value="1"/>
</dbReference>
<dbReference type="PANTHER" id="PTHR47396:SF1">
    <property type="entry name" value="ATP-DEPENDENT HELICASE IRC3-RELATED"/>
    <property type="match status" value="1"/>
</dbReference>
<dbReference type="InterPro" id="IPR050742">
    <property type="entry name" value="Helicase_Restrict-Modif_Enz"/>
</dbReference>
<comment type="caution">
    <text evidence="4">The sequence shown here is derived from an EMBL/GenBank/DDBJ whole genome shotgun (WGS) entry which is preliminary data.</text>
</comment>
<dbReference type="EMBL" id="JAGEPF010000056">
    <property type="protein sequence ID" value="MBO2466000.1"/>
    <property type="molecule type" value="Genomic_DNA"/>
</dbReference>
<evidence type="ECO:0000259" key="2">
    <source>
        <dbReference type="Pfam" id="PF04851"/>
    </source>
</evidence>
<keyword evidence="4" id="KW-0547">Nucleotide-binding</keyword>
<dbReference type="PANTHER" id="PTHR47396">
    <property type="entry name" value="TYPE I RESTRICTION ENZYME ECOKI R PROTEIN"/>
    <property type="match status" value="1"/>
</dbReference>
<proteinExistence type="predicted"/>
<feature type="domain" description="Helicase/UvrB N-terminal" evidence="2">
    <location>
        <begin position="85"/>
        <end position="252"/>
    </location>
</feature>
<dbReference type="InterPro" id="IPR006935">
    <property type="entry name" value="Helicase/UvrB_N"/>
</dbReference>
<keyword evidence="4" id="KW-0347">Helicase</keyword>
<keyword evidence="5" id="KW-1185">Reference proteome</keyword>
<organism evidence="4 5">
    <name type="scientific">Actinomadura violacea</name>
    <dbReference type="NCBI Taxonomy" id="2819934"/>
    <lineage>
        <taxon>Bacteria</taxon>
        <taxon>Bacillati</taxon>
        <taxon>Actinomycetota</taxon>
        <taxon>Actinomycetes</taxon>
        <taxon>Streptosporangiales</taxon>
        <taxon>Thermomonosporaceae</taxon>
        <taxon>Actinomadura</taxon>
    </lineage>
</organism>
<accession>A0ABS3SCM9</accession>
<feature type="region of interest" description="Disordered" evidence="1">
    <location>
        <begin position="786"/>
        <end position="807"/>
    </location>
</feature>
<evidence type="ECO:0000256" key="1">
    <source>
        <dbReference type="SAM" id="MobiDB-lite"/>
    </source>
</evidence>
<name>A0ABS3SCM9_9ACTN</name>
<dbReference type="GO" id="GO:0004386">
    <property type="term" value="F:helicase activity"/>
    <property type="evidence" value="ECO:0007669"/>
    <property type="project" value="UniProtKB-KW"/>
</dbReference>
<evidence type="ECO:0000313" key="5">
    <source>
        <dbReference type="Proteomes" id="UP000680206"/>
    </source>
</evidence>
<dbReference type="InterPro" id="IPR027417">
    <property type="entry name" value="P-loop_NTPase"/>
</dbReference>
<dbReference type="Pfam" id="PF04851">
    <property type="entry name" value="ResIII"/>
    <property type="match status" value="1"/>
</dbReference>
<protein>
    <submittedName>
        <fullName evidence="4">DEAD/DEAH box helicase family protein</fullName>
    </submittedName>
</protein>
<evidence type="ECO:0000259" key="3">
    <source>
        <dbReference type="Pfam" id="PF19778"/>
    </source>
</evidence>
<dbReference type="Proteomes" id="UP000680206">
    <property type="component" value="Unassembled WGS sequence"/>
</dbReference>
<keyword evidence="4" id="KW-0067">ATP-binding</keyword>
<reference evidence="4 5" key="1">
    <citation type="submission" date="2021-03" db="EMBL/GenBank/DDBJ databases">
        <title>Actinomadura violae sp. nov., isolated from lichen in Thailand.</title>
        <authorList>
            <person name="Kanchanasin P."/>
            <person name="Saeng-In P."/>
            <person name="Phongsopitanun W."/>
            <person name="Yuki M."/>
            <person name="Kudo T."/>
            <person name="Ohkuma M."/>
            <person name="Tanasupawat S."/>
        </authorList>
    </citation>
    <scope>NUCLEOTIDE SEQUENCE [LARGE SCALE GENOMIC DNA]</scope>
    <source>
        <strain evidence="4 5">LCR2-06</strain>
    </source>
</reference>
<dbReference type="InterPro" id="IPR045572">
    <property type="entry name" value="RE_endonuc_C"/>
</dbReference>
<evidence type="ECO:0000313" key="4">
    <source>
        <dbReference type="EMBL" id="MBO2466000.1"/>
    </source>
</evidence>
<sequence length="934" mass="104629">MKFRFDDQPHQSAAVSAVVDLFEGALVPPRDALAGQAPGAEGHADFWLEREILADNLAAVTARESVTVQRELQLLSETDLLGMEQSFPNFSVEMETGTGKTYVYISTALRLAEQYGLRKFVILVHSIAIRAGVVKTFEQTEEHFRAKYSNVPYTWGVLGENSALSDFAEPSSTVQFLVASVQSLDKPETNTLYASAEQPQLWGDDLTGVQQIAKTRPVVLIDEPQNMATPLRRQAIATLNPLVALRYSATHKEPFNLVHRLGPKQASEAGLVKRVSVKGIVAGEDGKPYVRLDKLRSVRRRLMGEAVIDHATADGARRGTVVLQNGTDLFEESGGLPQYRGLVIESMERKPDRIVFENGLTVKVGQETGVDHLAVWRDQIRHTIRQHLTRQRQIDTMGRDVKVLSLFFVEHVADYAGADAPLPGMFDELYREEWLRAGNAIEDMTEPGELRVAYFPSTKTGILKDTAGRATDAEYEARAYREIIANKELILDRANPRAFIFSHSALKEGWDNPNVFQVGFLRHTRSELERRQQIGRGLRLPVDQTGRRIMDPSMNRLTLIVDESFTEFRDGLNAEYVASGSADGDGEPGPELENADTEVIVRRRPALFNSPEFAELWKRIRYKARYRVSIAPNTLVTAVAASEHLEDLAFIERRANVVQTADLIYDDTGQVITADAAVAESRGERIVIAGQQLPDVVQLIEDQLQYGKFPLQLTRPTIASIVRAILTNSRKDYAQHVLDDPDRWARIVAGAIRIETIGQMVQGITYEPMDEESWWDAEVVFLEVESKNPPQPMPGNPDPQSGVAPAPDDGVNLFDHVDYDSHVERAFAAQLENDREHVKLFAKLPRRFKVRTPVGEYSPDWAIVYDEDGLHRLYLVRETKGTRNLADLEWDEAMRIRFARRHFAVGPEGAISYEHTTDTHGLLIGDTVDDIAQG</sequence>
<keyword evidence="4" id="KW-0378">Hydrolase</keyword>
<dbReference type="SUPFAM" id="SSF52540">
    <property type="entry name" value="P-loop containing nucleoside triphosphate hydrolases"/>
    <property type="match status" value="2"/>
</dbReference>
<dbReference type="Gene3D" id="3.40.50.300">
    <property type="entry name" value="P-loop containing nucleotide triphosphate hydrolases"/>
    <property type="match status" value="2"/>
</dbReference>